<evidence type="ECO:0000259" key="1">
    <source>
        <dbReference type="Pfam" id="PF10354"/>
    </source>
</evidence>
<proteinExistence type="predicted"/>
<evidence type="ECO:0000313" key="2">
    <source>
        <dbReference type="EMBL" id="OVA08196.1"/>
    </source>
</evidence>
<gene>
    <name evidence="2" type="ORF">BVC80_1107g12</name>
</gene>
<organism evidence="2 3">
    <name type="scientific">Macleaya cordata</name>
    <name type="common">Five-seeded plume-poppy</name>
    <name type="synonym">Bocconia cordata</name>
    <dbReference type="NCBI Taxonomy" id="56857"/>
    <lineage>
        <taxon>Eukaryota</taxon>
        <taxon>Viridiplantae</taxon>
        <taxon>Streptophyta</taxon>
        <taxon>Embryophyta</taxon>
        <taxon>Tracheophyta</taxon>
        <taxon>Spermatophyta</taxon>
        <taxon>Magnoliopsida</taxon>
        <taxon>Ranunculales</taxon>
        <taxon>Papaveraceae</taxon>
        <taxon>Papaveroideae</taxon>
        <taxon>Macleaya</taxon>
    </lineage>
</organism>
<dbReference type="PANTHER" id="PTHR11538">
    <property type="entry name" value="PHENYLALANYL-TRNA SYNTHETASE"/>
    <property type="match status" value="1"/>
</dbReference>
<dbReference type="GO" id="GO:0070475">
    <property type="term" value="P:rRNA base methylation"/>
    <property type="evidence" value="ECO:0007669"/>
    <property type="project" value="InterPro"/>
</dbReference>
<dbReference type="GO" id="GO:0070042">
    <property type="term" value="F:rRNA (uridine-N3-)-methyltransferase activity"/>
    <property type="evidence" value="ECO:0007669"/>
    <property type="project" value="InterPro"/>
</dbReference>
<dbReference type="STRING" id="56857.A0A200QCH1"/>
<feature type="domain" description="25S rRNA (uridine-N(3))-methyltransferase BMT5-like" evidence="1">
    <location>
        <begin position="27"/>
        <end position="96"/>
    </location>
</feature>
<dbReference type="GO" id="GO:0005737">
    <property type="term" value="C:cytoplasm"/>
    <property type="evidence" value="ECO:0007669"/>
    <property type="project" value="TreeGrafter"/>
</dbReference>
<dbReference type="OrthoDB" id="273345at2759"/>
<dbReference type="PANTHER" id="PTHR11538:SF89">
    <property type="entry name" value="PROTEIN, PUTATIVE (DUF2431)-RELATED"/>
    <property type="match status" value="1"/>
</dbReference>
<reference evidence="2 3" key="1">
    <citation type="journal article" date="2017" name="Mol. Plant">
        <title>The Genome of Medicinal Plant Macleaya cordata Provides New Insights into Benzylisoquinoline Alkaloids Metabolism.</title>
        <authorList>
            <person name="Liu X."/>
            <person name="Liu Y."/>
            <person name="Huang P."/>
            <person name="Ma Y."/>
            <person name="Qing Z."/>
            <person name="Tang Q."/>
            <person name="Cao H."/>
            <person name="Cheng P."/>
            <person name="Zheng Y."/>
            <person name="Yuan Z."/>
            <person name="Zhou Y."/>
            <person name="Liu J."/>
            <person name="Tang Z."/>
            <person name="Zhuo Y."/>
            <person name="Zhang Y."/>
            <person name="Yu L."/>
            <person name="Huang J."/>
            <person name="Yang P."/>
            <person name="Peng Q."/>
            <person name="Zhang J."/>
            <person name="Jiang W."/>
            <person name="Zhang Z."/>
            <person name="Lin K."/>
            <person name="Ro D.K."/>
            <person name="Chen X."/>
            <person name="Xiong X."/>
            <person name="Shang Y."/>
            <person name="Huang S."/>
            <person name="Zeng J."/>
        </authorList>
    </citation>
    <scope>NUCLEOTIDE SEQUENCE [LARGE SCALE GENOMIC DNA]</scope>
    <source>
        <strain evidence="3">cv. BLH2017</strain>
        <tissue evidence="2">Root</tissue>
    </source>
</reference>
<dbReference type="Pfam" id="PF10354">
    <property type="entry name" value="BMT5-like"/>
    <property type="match status" value="1"/>
</dbReference>
<dbReference type="InParanoid" id="A0A200QCH1"/>
<comment type="caution">
    <text evidence="2">The sequence shown here is derived from an EMBL/GenBank/DDBJ whole genome shotgun (WGS) entry which is preliminary data.</text>
</comment>
<accession>A0A200QCH1</accession>
<dbReference type="InterPro" id="IPR019446">
    <property type="entry name" value="BMT5-like"/>
</dbReference>
<name>A0A200QCH1_MACCD</name>
<dbReference type="EMBL" id="MVGT01002344">
    <property type="protein sequence ID" value="OVA08196.1"/>
    <property type="molecule type" value="Genomic_DNA"/>
</dbReference>
<protein>
    <recommendedName>
        <fullName evidence="1">25S rRNA (uridine-N(3))-methyltransferase BMT5-like domain-containing protein</fullName>
    </recommendedName>
</protein>
<evidence type="ECO:0000313" key="3">
    <source>
        <dbReference type="Proteomes" id="UP000195402"/>
    </source>
</evidence>
<keyword evidence="3" id="KW-1185">Reference proteome</keyword>
<dbReference type="Proteomes" id="UP000195402">
    <property type="component" value="Unassembled WGS sequence"/>
</dbReference>
<sequence>MVPGSDVAGGTHHHSPPKSGLRGFLTDVIRLHQKVVRGFLQSARDMLAEDGEVHVTHKTTFPFSLWKVDKLGEEVGLQIVEEALFSKLDYPGYANKKGDGPQSDLSFPVGCSSTFKFSLLKKQMRDFSATAHDPENKNFEDYGPKTESTHHSTVCMEWWKTFALPGKTYSLSLID</sequence>
<dbReference type="AlphaFoldDB" id="A0A200QCH1"/>